<gene>
    <name evidence="4" type="ORF">ENU30_00745</name>
</gene>
<dbReference type="PANTHER" id="PTHR36306">
    <property type="entry name" value="ALPHA-AMYLASE-RELATED-RELATED"/>
    <property type="match status" value="1"/>
</dbReference>
<accession>A0A7J3JN33</accession>
<evidence type="ECO:0000313" key="4">
    <source>
        <dbReference type="EMBL" id="HGQ17498.1"/>
    </source>
</evidence>
<dbReference type="InterPro" id="IPR004300">
    <property type="entry name" value="Glyco_hydro_57_N"/>
</dbReference>
<evidence type="ECO:0000256" key="2">
    <source>
        <dbReference type="ARBA" id="ARBA00023277"/>
    </source>
</evidence>
<dbReference type="Pfam" id="PF03065">
    <property type="entry name" value="Glyco_hydro_57"/>
    <property type="match status" value="1"/>
</dbReference>
<dbReference type="GO" id="GO:0003824">
    <property type="term" value="F:catalytic activity"/>
    <property type="evidence" value="ECO:0007669"/>
    <property type="project" value="InterPro"/>
</dbReference>
<evidence type="ECO:0000256" key="1">
    <source>
        <dbReference type="ARBA" id="ARBA00006821"/>
    </source>
</evidence>
<dbReference type="PANTHER" id="PTHR36306:SF1">
    <property type="entry name" value="ALPHA-AMYLASE-RELATED"/>
    <property type="match status" value="1"/>
</dbReference>
<dbReference type="SUPFAM" id="SSF88713">
    <property type="entry name" value="Glycoside hydrolase/deacetylase"/>
    <property type="match status" value="1"/>
</dbReference>
<dbReference type="InterPro" id="IPR011330">
    <property type="entry name" value="Glyco_hydro/deAcase_b/a-brl"/>
</dbReference>
<proteinExistence type="inferred from homology"/>
<comment type="similarity">
    <text evidence="1">Belongs to the glycosyl hydrolase 57 family.</text>
</comment>
<reference evidence="4" key="1">
    <citation type="journal article" date="2020" name="mSystems">
        <title>Genome- and Community-Level Interaction Insights into Carbon Utilization and Element Cycling Functions of Hydrothermarchaeota in Hydrothermal Sediment.</title>
        <authorList>
            <person name="Zhou Z."/>
            <person name="Liu Y."/>
            <person name="Xu W."/>
            <person name="Pan J."/>
            <person name="Luo Z.H."/>
            <person name="Li M."/>
        </authorList>
    </citation>
    <scope>NUCLEOTIDE SEQUENCE [LARGE SCALE GENOMIC DNA]</scope>
    <source>
        <strain evidence="4">SpSt-657</strain>
    </source>
</reference>
<dbReference type="AlphaFoldDB" id="A0A7J3JN33"/>
<organism evidence="4">
    <name type="scientific">Ignisphaera aggregans</name>
    <dbReference type="NCBI Taxonomy" id="334771"/>
    <lineage>
        <taxon>Archaea</taxon>
        <taxon>Thermoproteota</taxon>
        <taxon>Thermoprotei</taxon>
        <taxon>Desulfurococcales</taxon>
        <taxon>Desulfurococcaceae</taxon>
        <taxon>Ignisphaera</taxon>
    </lineage>
</organism>
<protein>
    <submittedName>
        <fullName evidence="4">Alpha-amylase</fullName>
    </submittedName>
</protein>
<dbReference type="CDD" id="cd10795">
    <property type="entry name" value="GH57N_MJA1_like"/>
    <property type="match status" value="1"/>
</dbReference>
<name>A0A7J3JN33_9CREN</name>
<evidence type="ECO:0000259" key="3">
    <source>
        <dbReference type="Pfam" id="PF03065"/>
    </source>
</evidence>
<dbReference type="GO" id="GO:0005975">
    <property type="term" value="P:carbohydrate metabolic process"/>
    <property type="evidence" value="ECO:0007669"/>
    <property type="project" value="InterPro"/>
</dbReference>
<dbReference type="InterPro" id="IPR052046">
    <property type="entry name" value="GH57_Enzymes"/>
</dbReference>
<keyword evidence="2" id="KW-0119">Carbohydrate metabolism</keyword>
<comment type="caution">
    <text evidence="4">The sequence shown here is derived from an EMBL/GenBank/DDBJ whole genome shotgun (WGS) entry which is preliminary data.</text>
</comment>
<sequence>MTDIVFMFEVHQPYRLRDDIVFHLIKNSFKSSSNSRLLYTALFDEDLNRNIFNRVALNCYIPATKILIDVNKDLKGYGKYFKFSLSMSGVFIEQALKWNRMVVELISEAVSNGIVELVEQTYYHSLASLFPEYDEFIEQIAMHRGLLRDIFGIEPIVVENTEFIYNNNIAHLLNKLGYRVILTEGVDCVLGWRSPNYVYKAWGSDIRVLLRNYRLSDDIGFRFSDKKWDQYPLTAEKYAQWLSQTSGDVILVAIDYETFGEHHSINTGIHEFLRWLPLEIAKYNIATEFPSTAAFKYPIRDVYNVPPWNTISWADERDLSAWLGNEIQKTIFEFYTFLEPYAKAVGNDHLRVWRMLGSSDHLYYLSMKGGAAGEVHTYFSPYKNLFTALRVYTEALTALASAISSKIAENPYKYAYNIVLPSLYSFQFYLTPGRPLSLKARSLPELITLLEKVPVESIIYHLRRGDLANWLRTFFMLDEITTRLEELSQNVDSIKDYEKLREMVISILRGSKVS</sequence>
<dbReference type="EMBL" id="DTBZ01000021">
    <property type="protein sequence ID" value="HGQ17498.1"/>
    <property type="molecule type" value="Genomic_DNA"/>
</dbReference>
<feature type="domain" description="Glycoside hydrolase family 57 N-terminal" evidence="3">
    <location>
        <begin position="5"/>
        <end position="305"/>
    </location>
</feature>
<dbReference type="Gene3D" id="3.20.110.20">
    <property type="match status" value="1"/>
</dbReference>